<dbReference type="InterPro" id="IPR026992">
    <property type="entry name" value="DIOX_N"/>
</dbReference>
<dbReference type="PROSITE" id="PS51471">
    <property type="entry name" value="FE2OG_OXY"/>
    <property type="match status" value="1"/>
</dbReference>
<keyword evidence="3" id="KW-0560">Oxidoreductase</keyword>
<comment type="similarity">
    <text evidence="3">Belongs to the iron/ascorbate-dependent oxidoreductase family.</text>
</comment>
<dbReference type="InterPro" id="IPR027443">
    <property type="entry name" value="IPNS-like_sf"/>
</dbReference>
<dbReference type="PANTHER" id="PTHR47990">
    <property type="entry name" value="2-OXOGLUTARATE (2OG) AND FE(II)-DEPENDENT OXYGENASE SUPERFAMILY PROTEIN-RELATED"/>
    <property type="match status" value="1"/>
</dbReference>
<dbReference type="Pfam" id="PF14226">
    <property type="entry name" value="DIOX_N"/>
    <property type="match status" value="1"/>
</dbReference>
<keyword evidence="2 3" id="KW-0408">Iron</keyword>
<reference evidence="5 6" key="1">
    <citation type="submission" date="2024-09" db="EMBL/GenBank/DDBJ databases">
        <title>Chromosome-scale assembly of Riccia fluitans.</title>
        <authorList>
            <person name="Paukszto L."/>
            <person name="Sawicki J."/>
            <person name="Karawczyk K."/>
            <person name="Piernik-Szablinska J."/>
            <person name="Szczecinska M."/>
            <person name="Mazdziarz M."/>
        </authorList>
    </citation>
    <scope>NUCLEOTIDE SEQUENCE [LARGE SCALE GENOMIC DNA]</scope>
    <source>
        <strain evidence="5">Rf_01</strain>
        <tissue evidence="5">Aerial parts of the thallus</tissue>
    </source>
</reference>
<dbReference type="Gene3D" id="2.60.120.330">
    <property type="entry name" value="B-lactam Antibiotic, Isopenicillin N Synthase, Chain"/>
    <property type="match status" value="1"/>
</dbReference>
<evidence type="ECO:0000313" key="5">
    <source>
        <dbReference type="EMBL" id="KAL2653815.1"/>
    </source>
</evidence>
<evidence type="ECO:0000256" key="3">
    <source>
        <dbReference type="RuleBase" id="RU003682"/>
    </source>
</evidence>
<evidence type="ECO:0000259" key="4">
    <source>
        <dbReference type="PROSITE" id="PS51471"/>
    </source>
</evidence>
<dbReference type="GO" id="GO:0016491">
    <property type="term" value="F:oxidoreductase activity"/>
    <property type="evidence" value="ECO:0007669"/>
    <property type="project" value="UniProtKB-KW"/>
</dbReference>
<sequence length="390" mass="43975">MPIADDVTDGTDVLANGVSLKAGRLKTSPIGDIVTDDSLPEAEDEDKLSIPVINIAGFSADGDDTSIRRRKIVSEITHACETWGIFQIINHGVPQQLVNDVRKQAHEFFSLPPEIKERIRVETQKLSESNNYHQQGFLRKPADPMNTSWREDLAYSSSWNKTKSMIERAWLDTSASTVETAHEYLKSKDDFGMKLLEILAEGLGLDSGFFLQNLCHVRTSEKPYYWRVNFYPPCQHTEQTIGIPPHTDPCILTLLSQRNVSGLQVMKGDRYVDVLPTPGALVVNVGDLLEAWSNGRFQSAVHRVVVSTKQERVSWAFLMFPPHSFVVEAPEQLIDDEHPHLFKPLNHVDMLRALYEGLQVALKSGDTRKLLPKVLFYELARLNKSVEIDS</sequence>
<gene>
    <name evidence="5" type="ORF">R1flu_021943</name>
</gene>
<keyword evidence="6" id="KW-1185">Reference proteome</keyword>
<dbReference type="InterPro" id="IPR050231">
    <property type="entry name" value="Iron_ascorbate_oxido_reductase"/>
</dbReference>
<protein>
    <recommendedName>
        <fullName evidence="4">Fe2OG dioxygenase domain-containing protein</fullName>
    </recommendedName>
</protein>
<accession>A0ABD1ZR58</accession>
<name>A0ABD1ZR58_9MARC</name>
<comment type="caution">
    <text evidence="5">The sequence shown here is derived from an EMBL/GenBank/DDBJ whole genome shotgun (WGS) entry which is preliminary data.</text>
</comment>
<dbReference type="SUPFAM" id="SSF51197">
    <property type="entry name" value="Clavaminate synthase-like"/>
    <property type="match status" value="1"/>
</dbReference>
<dbReference type="InterPro" id="IPR044861">
    <property type="entry name" value="IPNS-like_FE2OG_OXY"/>
</dbReference>
<dbReference type="AlphaFoldDB" id="A0ABD1ZR58"/>
<evidence type="ECO:0000313" key="6">
    <source>
        <dbReference type="Proteomes" id="UP001605036"/>
    </source>
</evidence>
<evidence type="ECO:0000256" key="1">
    <source>
        <dbReference type="ARBA" id="ARBA00022723"/>
    </source>
</evidence>
<dbReference type="InterPro" id="IPR005123">
    <property type="entry name" value="Oxoglu/Fe-dep_dioxygenase_dom"/>
</dbReference>
<dbReference type="PRINTS" id="PR00682">
    <property type="entry name" value="IPNSYNTHASE"/>
</dbReference>
<dbReference type="Pfam" id="PF03171">
    <property type="entry name" value="2OG-FeII_Oxy"/>
    <property type="match status" value="1"/>
</dbReference>
<feature type="domain" description="Fe2OG dioxygenase" evidence="4">
    <location>
        <begin position="222"/>
        <end position="321"/>
    </location>
</feature>
<proteinExistence type="inferred from homology"/>
<keyword evidence="1 3" id="KW-0479">Metal-binding</keyword>
<organism evidence="5 6">
    <name type="scientific">Riccia fluitans</name>
    <dbReference type="NCBI Taxonomy" id="41844"/>
    <lineage>
        <taxon>Eukaryota</taxon>
        <taxon>Viridiplantae</taxon>
        <taxon>Streptophyta</taxon>
        <taxon>Embryophyta</taxon>
        <taxon>Marchantiophyta</taxon>
        <taxon>Marchantiopsida</taxon>
        <taxon>Marchantiidae</taxon>
        <taxon>Marchantiales</taxon>
        <taxon>Ricciaceae</taxon>
        <taxon>Riccia</taxon>
    </lineage>
</organism>
<dbReference type="Proteomes" id="UP001605036">
    <property type="component" value="Unassembled WGS sequence"/>
</dbReference>
<dbReference type="EMBL" id="JBHFFA010000001">
    <property type="protein sequence ID" value="KAL2653815.1"/>
    <property type="molecule type" value="Genomic_DNA"/>
</dbReference>
<evidence type="ECO:0000256" key="2">
    <source>
        <dbReference type="ARBA" id="ARBA00023004"/>
    </source>
</evidence>
<dbReference type="GO" id="GO:0046872">
    <property type="term" value="F:metal ion binding"/>
    <property type="evidence" value="ECO:0007669"/>
    <property type="project" value="UniProtKB-KW"/>
</dbReference>